<dbReference type="AlphaFoldDB" id="A0A4Y2ITW3"/>
<protein>
    <submittedName>
        <fullName evidence="2">Uncharacterized protein</fullName>
    </submittedName>
</protein>
<keyword evidence="3" id="KW-1185">Reference proteome</keyword>
<dbReference type="Proteomes" id="UP000499080">
    <property type="component" value="Unassembled WGS sequence"/>
</dbReference>
<feature type="compositionally biased region" description="Basic residues" evidence="1">
    <location>
        <begin position="1"/>
        <end position="12"/>
    </location>
</feature>
<evidence type="ECO:0000313" key="3">
    <source>
        <dbReference type="Proteomes" id="UP000499080"/>
    </source>
</evidence>
<gene>
    <name evidence="2" type="ORF">AVEN_236444_1</name>
</gene>
<organism evidence="2 3">
    <name type="scientific">Araneus ventricosus</name>
    <name type="common">Orbweaver spider</name>
    <name type="synonym">Epeira ventricosa</name>
    <dbReference type="NCBI Taxonomy" id="182803"/>
    <lineage>
        <taxon>Eukaryota</taxon>
        <taxon>Metazoa</taxon>
        <taxon>Ecdysozoa</taxon>
        <taxon>Arthropoda</taxon>
        <taxon>Chelicerata</taxon>
        <taxon>Arachnida</taxon>
        <taxon>Araneae</taxon>
        <taxon>Araneomorphae</taxon>
        <taxon>Entelegynae</taxon>
        <taxon>Araneoidea</taxon>
        <taxon>Araneidae</taxon>
        <taxon>Araneus</taxon>
    </lineage>
</organism>
<comment type="caution">
    <text evidence="2">The sequence shown here is derived from an EMBL/GenBank/DDBJ whole genome shotgun (WGS) entry which is preliminary data.</text>
</comment>
<feature type="compositionally biased region" description="Polar residues" evidence="1">
    <location>
        <begin position="13"/>
        <end position="23"/>
    </location>
</feature>
<reference evidence="2 3" key="1">
    <citation type="journal article" date="2019" name="Sci. Rep.">
        <title>Orb-weaving spider Araneus ventricosus genome elucidates the spidroin gene catalogue.</title>
        <authorList>
            <person name="Kono N."/>
            <person name="Nakamura H."/>
            <person name="Ohtoshi R."/>
            <person name="Moran D.A.P."/>
            <person name="Shinohara A."/>
            <person name="Yoshida Y."/>
            <person name="Fujiwara M."/>
            <person name="Mori M."/>
            <person name="Tomita M."/>
            <person name="Arakawa K."/>
        </authorList>
    </citation>
    <scope>NUCLEOTIDE SEQUENCE [LARGE SCALE GENOMIC DNA]</scope>
</reference>
<sequence length="136" mass="15286">MFWKTSPRRQTAKHQTNSSTASVMNNIVTDITNPSQIHTNPAFNGKTTEAQCIQNDAEMSTSSALEDILEYNMSELEETSEESSEEICTPSPPKPRKYLTPTKYKNKIFFNGFVNLTSLLPKNARGLLFNSATFNE</sequence>
<feature type="region of interest" description="Disordered" evidence="1">
    <location>
        <begin position="76"/>
        <end position="99"/>
    </location>
</feature>
<accession>A0A4Y2ITW3</accession>
<evidence type="ECO:0000313" key="2">
    <source>
        <dbReference type="EMBL" id="GBM81237.1"/>
    </source>
</evidence>
<feature type="compositionally biased region" description="Acidic residues" evidence="1">
    <location>
        <begin position="76"/>
        <end position="85"/>
    </location>
</feature>
<proteinExistence type="predicted"/>
<dbReference type="EMBL" id="BGPR01002931">
    <property type="protein sequence ID" value="GBM81237.1"/>
    <property type="molecule type" value="Genomic_DNA"/>
</dbReference>
<name>A0A4Y2ITW3_ARAVE</name>
<feature type="region of interest" description="Disordered" evidence="1">
    <location>
        <begin position="1"/>
        <end position="23"/>
    </location>
</feature>
<evidence type="ECO:0000256" key="1">
    <source>
        <dbReference type="SAM" id="MobiDB-lite"/>
    </source>
</evidence>